<accession>A0A2S1LZN6</accession>
<dbReference type="KEGG" id="beo:BEH_25185"/>
<dbReference type="AlphaFoldDB" id="A0A2S1LZN6"/>
<evidence type="ECO:0000313" key="3">
    <source>
        <dbReference type="EMBL" id="AWG44282.1"/>
    </source>
</evidence>
<keyword evidence="3" id="KW-0167">Capsid protein</keyword>
<organism evidence="3 4">
    <name type="scientific">Priestia filamentosa</name>
    <dbReference type="NCBI Taxonomy" id="1402861"/>
    <lineage>
        <taxon>Bacteria</taxon>
        <taxon>Bacillati</taxon>
        <taxon>Bacillota</taxon>
        <taxon>Bacilli</taxon>
        <taxon>Bacillales</taxon>
        <taxon>Bacillaceae</taxon>
        <taxon>Priestia</taxon>
    </lineage>
</organism>
<keyword evidence="1" id="KW-0175">Coiled coil</keyword>
<name>A0A2S1LZN6_9BACI</name>
<dbReference type="Proteomes" id="UP000036202">
    <property type="component" value="Plasmid pbeh2"/>
</dbReference>
<dbReference type="RefSeq" id="WP_046218542.1">
    <property type="nucleotide sequence ID" value="NZ_CP015324.1"/>
</dbReference>
<feature type="coiled-coil region" evidence="1">
    <location>
        <begin position="42"/>
        <end position="69"/>
    </location>
</feature>
<gene>
    <name evidence="3" type="ORF">BEH_25185</name>
</gene>
<geneLocation type="plasmid" evidence="4">
    <name>pbeh2</name>
</geneLocation>
<evidence type="ECO:0000313" key="4">
    <source>
        <dbReference type="Proteomes" id="UP000036202"/>
    </source>
</evidence>
<evidence type="ECO:0000256" key="1">
    <source>
        <dbReference type="SAM" id="Coils"/>
    </source>
</evidence>
<protein>
    <submittedName>
        <fullName evidence="3">Spore coat protein</fullName>
    </submittedName>
</protein>
<evidence type="ECO:0000256" key="2">
    <source>
        <dbReference type="SAM" id="MobiDB-lite"/>
    </source>
</evidence>
<dbReference type="EMBL" id="CP015324">
    <property type="protein sequence ID" value="AWG44282.1"/>
    <property type="molecule type" value="Genomic_DNA"/>
</dbReference>
<proteinExistence type="predicted"/>
<keyword evidence="4" id="KW-1185">Reference proteome</keyword>
<keyword evidence="3" id="KW-0614">Plasmid</keyword>
<dbReference type="OrthoDB" id="2739784at2"/>
<feature type="region of interest" description="Disordered" evidence="2">
    <location>
        <begin position="1"/>
        <end position="20"/>
    </location>
</feature>
<keyword evidence="3" id="KW-0946">Virion</keyword>
<sequence>MSDSSKQQSSKQQENMVPDKIVDLMVGNILRKNGVKTEDVKKNLSDEQKQMLKELVEDLKDQVDQFSKGEKKSTKSSE</sequence>
<feature type="compositionally biased region" description="Low complexity" evidence="2">
    <location>
        <begin position="1"/>
        <end position="13"/>
    </location>
</feature>
<reference evidence="3 4" key="1">
    <citation type="journal article" date="2015" name="PLoS ONE">
        <title>Genome Sequence of Bacillus endophyticus and Analysis of Its Companion Mechanism in the Ketogulonigenium vulgare-Bacillus Strain Consortium.</title>
        <authorList>
            <person name="Jia N."/>
            <person name="Du J."/>
            <person name="Ding M.Z."/>
            <person name="Gao F."/>
            <person name="Yuan Y.J."/>
        </authorList>
    </citation>
    <scope>NUCLEOTIDE SEQUENCE [LARGE SCALE GENOMIC DNA]</scope>
    <source>
        <strain evidence="3 4">Hbe603</strain>
        <plasmid evidence="4">pbeh2</plasmid>
    </source>
</reference>